<comment type="subcellular location">
    <subcellularLocation>
        <location evidence="1 7">Cell membrane</location>
        <topology evidence="1 7">Multi-pass membrane protein</topology>
    </subcellularLocation>
</comment>
<evidence type="ECO:0000256" key="4">
    <source>
        <dbReference type="ARBA" id="ARBA00022692"/>
    </source>
</evidence>
<dbReference type="PANTHER" id="PTHR30151:SF20">
    <property type="entry name" value="ABC TRANSPORTER PERMEASE PROTEIN HI_0355-RELATED"/>
    <property type="match status" value="1"/>
</dbReference>
<keyword evidence="3" id="KW-1003">Cell membrane</keyword>
<evidence type="ECO:0000256" key="1">
    <source>
        <dbReference type="ARBA" id="ARBA00004651"/>
    </source>
</evidence>
<feature type="transmembrane region" description="Helical" evidence="7">
    <location>
        <begin position="208"/>
        <end position="231"/>
    </location>
</feature>
<dbReference type="PROSITE" id="PS50928">
    <property type="entry name" value="ABC_TM1"/>
    <property type="match status" value="1"/>
</dbReference>
<dbReference type="PANTHER" id="PTHR30151">
    <property type="entry name" value="ALKANE SULFONATE ABC TRANSPORTER-RELATED, MEMBRANE SUBUNIT"/>
    <property type="match status" value="1"/>
</dbReference>
<keyword evidence="5 7" id="KW-1133">Transmembrane helix</keyword>
<feature type="transmembrane region" description="Helical" evidence="7">
    <location>
        <begin position="42"/>
        <end position="62"/>
    </location>
</feature>
<accession>A0ABW9Z491</accession>
<dbReference type="InterPro" id="IPR000515">
    <property type="entry name" value="MetI-like"/>
</dbReference>
<name>A0ABW9Z491_9HYPH</name>
<dbReference type="CDD" id="cd06261">
    <property type="entry name" value="TM_PBP2"/>
    <property type="match status" value="1"/>
</dbReference>
<feature type="transmembrane region" description="Helical" evidence="7">
    <location>
        <begin position="251"/>
        <end position="273"/>
    </location>
</feature>
<evidence type="ECO:0000256" key="5">
    <source>
        <dbReference type="ARBA" id="ARBA00022989"/>
    </source>
</evidence>
<evidence type="ECO:0000259" key="8">
    <source>
        <dbReference type="PROSITE" id="PS50928"/>
    </source>
</evidence>
<evidence type="ECO:0000256" key="2">
    <source>
        <dbReference type="ARBA" id="ARBA00022448"/>
    </source>
</evidence>
<dbReference type="Gene3D" id="1.10.3720.10">
    <property type="entry name" value="MetI-like"/>
    <property type="match status" value="1"/>
</dbReference>
<keyword evidence="2 7" id="KW-0813">Transport</keyword>
<evidence type="ECO:0000256" key="7">
    <source>
        <dbReference type="RuleBase" id="RU363032"/>
    </source>
</evidence>
<evidence type="ECO:0000256" key="3">
    <source>
        <dbReference type="ARBA" id="ARBA00022475"/>
    </source>
</evidence>
<comment type="similarity">
    <text evidence="7">Belongs to the binding-protein-dependent transport system permease family.</text>
</comment>
<evidence type="ECO:0000313" key="9">
    <source>
        <dbReference type="EMBL" id="NBJ27193.1"/>
    </source>
</evidence>
<keyword evidence="4 7" id="KW-0812">Transmembrane</keyword>
<sequence>MSQSTLSPGVTPVSFGGAFANDESERARFVSAQRRLAWRKRLLPVVAIAGLIALWGAVVAIFDVQPFIAPSPWAVASVLVEKADILLANLVPTATEALLGFLLGNLVAIVIATAFVYSKAAEEAFFPVAVMINTIPVVAKAPILVLLLGNGMEPKIAIAALICFFPTLVNMTRGLRDVNPQALELMKVLSASPREIFWKLRVRNSLPYLFSALKIAASMSVIGAIVGEWIGSTSGIGALIIQATYNFDSPLLYATIVVGSTFSAVFFSVISMLERRLLKWNTARAN</sequence>
<dbReference type="EMBL" id="JAAAXJ010000030">
    <property type="protein sequence ID" value="NBJ27193.1"/>
    <property type="molecule type" value="Genomic_DNA"/>
</dbReference>
<evidence type="ECO:0000256" key="6">
    <source>
        <dbReference type="ARBA" id="ARBA00023136"/>
    </source>
</evidence>
<reference evidence="9 10" key="1">
    <citation type="submission" date="2020-01" db="EMBL/GenBank/DDBJ databases">
        <title>Microvirga sp. nov., an arsenate reduction bacterium isolated from Tibet hotspring sediments.</title>
        <authorList>
            <person name="Yuan C.-G."/>
        </authorList>
    </citation>
    <scope>NUCLEOTIDE SEQUENCE [LARGE SCALE GENOMIC DNA]</scope>
    <source>
        <strain evidence="9 10">SYSU G3D203</strain>
    </source>
</reference>
<dbReference type="Pfam" id="PF00528">
    <property type="entry name" value="BPD_transp_1"/>
    <property type="match status" value="1"/>
</dbReference>
<gene>
    <name evidence="9" type="ORF">GR303_23000</name>
</gene>
<protein>
    <submittedName>
        <fullName evidence="9">ABC transporter permease subunit</fullName>
    </submittedName>
</protein>
<feature type="transmembrane region" description="Helical" evidence="7">
    <location>
        <begin position="154"/>
        <end position="171"/>
    </location>
</feature>
<keyword evidence="10" id="KW-1185">Reference proteome</keyword>
<feature type="transmembrane region" description="Helical" evidence="7">
    <location>
        <begin position="124"/>
        <end position="148"/>
    </location>
</feature>
<dbReference type="InterPro" id="IPR035906">
    <property type="entry name" value="MetI-like_sf"/>
</dbReference>
<feature type="domain" description="ABC transmembrane type-1" evidence="8">
    <location>
        <begin position="86"/>
        <end position="274"/>
    </location>
</feature>
<organism evidence="9 10">
    <name type="scientific">Microvirga arsenatis</name>
    <dbReference type="NCBI Taxonomy" id="2692265"/>
    <lineage>
        <taxon>Bacteria</taxon>
        <taxon>Pseudomonadati</taxon>
        <taxon>Pseudomonadota</taxon>
        <taxon>Alphaproteobacteria</taxon>
        <taxon>Hyphomicrobiales</taxon>
        <taxon>Methylobacteriaceae</taxon>
        <taxon>Microvirga</taxon>
    </lineage>
</organism>
<evidence type="ECO:0000313" key="10">
    <source>
        <dbReference type="Proteomes" id="UP000818323"/>
    </source>
</evidence>
<dbReference type="RefSeq" id="WP_161726596.1">
    <property type="nucleotide sequence ID" value="NZ_JAAAXI010000039.1"/>
</dbReference>
<proteinExistence type="inferred from homology"/>
<feature type="transmembrane region" description="Helical" evidence="7">
    <location>
        <begin position="97"/>
        <end position="117"/>
    </location>
</feature>
<comment type="caution">
    <text evidence="9">The sequence shown here is derived from an EMBL/GenBank/DDBJ whole genome shotgun (WGS) entry which is preliminary data.</text>
</comment>
<dbReference type="SUPFAM" id="SSF161098">
    <property type="entry name" value="MetI-like"/>
    <property type="match status" value="1"/>
</dbReference>
<keyword evidence="6 7" id="KW-0472">Membrane</keyword>
<dbReference type="Proteomes" id="UP000818323">
    <property type="component" value="Unassembled WGS sequence"/>
</dbReference>